<dbReference type="PANTHER" id="PTHR23241">
    <property type="entry name" value="LATE EMBRYOGENESIS ABUNDANT PLANTS LEA-RELATED"/>
    <property type="match status" value="1"/>
</dbReference>
<keyword evidence="2 5" id="KW-0812">Transmembrane</keyword>
<reference evidence="7" key="1">
    <citation type="submission" date="2020-06" db="EMBL/GenBank/DDBJ databases">
        <title>WGS assembly of Ceratodon purpureus strain R40.</title>
        <authorList>
            <person name="Carey S.B."/>
            <person name="Jenkins J."/>
            <person name="Shu S."/>
            <person name="Lovell J.T."/>
            <person name="Sreedasyam A."/>
            <person name="Maumus F."/>
            <person name="Tiley G.P."/>
            <person name="Fernandez-Pozo N."/>
            <person name="Barry K."/>
            <person name="Chen C."/>
            <person name="Wang M."/>
            <person name="Lipzen A."/>
            <person name="Daum C."/>
            <person name="Saski C.A."/>
            <person name="Payton A.C."/>
            <person name="Mcbreen J.C."/>
            <person name="Conrad R.E."/>
            <person name="Kollar L.M."/>
            <person name="Olsson S."/>
            <person name="Huttunen S."/>
            <person name="Landis J.B."/>
            <person name="Wickett N.J."/>
            <person name="Johnson M.G."/>
            <person name="Rensing S.A."/>
            <person name="Grimwood J."/>
            <person name="Schmutz J."/>
            <person name="Mcdaniel S.F."/>
        </authorList>
    </citation>
    <scope>NUCLEOTIDE SEQUENCE</scope>
    <source>
        <strain evidence="7">R40</strain>
    </source>
</reference>
<dbReference type="EMBL" id="CM026423">
    <property type="protein sequence ID" value="KAG0584416.1"/>
    <property type="molecule type" value="Genomic_DNA"/>
</dbReference>
<dbReference type="EMBL" id="CM026423">
    <property type="protein sequence ID" value="KAG0584418.1"/>
    <property type="molecule type" value="Genomic_DNA"/>
</dbReference>
<comment type="subcellular location">
    <subcellularLocation>
        <location evidence="1">Membrane</location>
    </subcellularLocation>
</comment>
<dbReference type="Proteomes" id="UP000822688">
    <property type="component" value="Chromosome 3"/>
</dbReference>
<dbReference type="GO" id="GO:0016020">
    <property type="term" value="C:membrane"/>
    <property type="evidence" value="ECO:0007669"/>
    <property type="project" value="UniProtKB-SubCell"/>
</dbReference>
<evidence type="ECO:0000259" key="6">
    <source>
        <dbReference type="Pfam" id="PF13664"/>
    </source>
</evidence>
<accession>A0A8T0IN74</accession>
<evidence type="ECO:0000256" key="3">
    <source>
        <dbReference type="ARBA" id="ARBA00022989"/>
    </source>
</evidence>
<keyword evidence="8" id="KW-1185">Reference proteome</keyword>
<dbReference type="EMBL" id="CM026423">
    <property type="protein sequence ID" value="KAG0584419.1"/>
    <property type="molecule type" value="Genomic_DNA"/>
</dbReference>
<comment type="caution">
    <text evidence="7">The sequence shown here is derived from an EMBL/GenBank/DDBJ whole genome shotgun (WGS) entry which is preliminary data.</text>
</comment>
<feature type="domain" description="TMEM205-like" evidence="6">
    <location>
        <begin position="48"/>
        <end position="150"/>
    </location>
</feature>
<dbReference type="PANTHER" id="PTHR23241:SF102">
    <property type="entry name" value="LD23009P"/>
    <property type="match status" value="1"/>
</dbReference>
<organism evidence="7 8">
    <name type="scientific">Ceratodon purpureus</name>
    <name type="common">Fire moss</name>
    <name type="synonym">Dicranum purpureum</name>
    <dbReference type="NCBI Taxonomy" id="3225"/>
    <lineage>
        <taxon>Eukaryota</taxon>
        <taxon>Viridiplantae</taxon>
        <taxon>Streptophyta</taxon>
        <taxon>Embryophyta</taxon>
        <taxon>Bryophyta</taxon>
        <taxon>Bryophytina</taxon>
        <taxon>Bryopsida</taxon>
        <taxon>Dicranidae</taxon>
        <taxon>Pseudoditrichales</taxon>
        <taxon>Ditrichaceae</taxon>
        <taxon>Ceratodon</taxon>
    </lineage>
</organism>
<evidence type="ECO:0000256" key="2">
    <source>
        <dbReference type="ARBA" id="ARBA00022692"/>
    </source>
</evidence>
<evidence type="ECO:0000313" key="7">
    <source>
        <dbReference type="EMBL" id="KAG0584419.1"/>
    </source>
</evidence>
<evidence type="ECO:0000313" key="8">
    <source>
        <dbReference type="Proteomes" id="UP000822688"/>
    </source>
</evidence>
<dbReference type="Pfam" id="PF13664">
    <property type="entry name" value="DUF4149"/>
    <property type="match status" value="1"/>
</dbReference>
<keyword evidence="4 5" id="KW-0472">Membrane</keyword>
<feature type="transmembrane region" description="Helical" evidence="5">
    <location>
        <begin position="7"/>
        <end position="24"/>
    </location>
</feature>
<name>A0A8T0IN74_CERPU</name>
<evidence type="ECO:0000256" key="5">
    <source>
        <dbReference type="SAM" id="Phobius"/>
    </source>
</evidence>
<dbReference type="InterPro" id="IPR053009">
    <property type="entry name" value="Xanthocillin_Biosynth-Assoc"/>
</dbReference>
<dbReference type="AlphaFoldDB" id="A0A8T0IN74"/>
<feature type="transmembrane region" description="Helical" evidence="5">
    <location>
        <begin position="44"/>
        <end position="67"/>
    </location>
</feature>
<keyword evidence="3 5" id="KW-1133">Transmembrane helix</keyword>
<proteinExistence type="predicted"/>
<gene>
    <name evidence="7" type="ORF">KC19_3G208300</name>
</gene>
<feature type="transmembrane region" description="Helical" evidence="5">
    <location>
        <begin position="188"/>
        <end position="209"/>
    </location>
</feature>
<protein>
    <recommendedName>
        <fullName evidence="6">TMEM205-like domain-containing protein</fullName>
    </recommendedName>
</protein>
<dbReference type="InterPro" id="IPR025423">
    <property type="entry name" value="TMEM205-like"/>
</dbReference>
<feature type="transmembrane region" description="Helical" evidence="5">
    <location>
        <begin position="87"/>
        <end position="106"/>
    </location>
</feature>
<evidence type="ECO:0000256" key="4">
    <source>
        <dbReference type="ARBA" id="ARBA00023136"/>
    </source>
</evidence>
<evidence type="ECO:0000256" key="1">
    <source>
        <dbReference type="ARBA" id="ARBA00004370"/>
    </source>
</evidence>
<dbReference type="OrthoDB" id="1641132at2759"/>
<dbReference type="EMBL" id="CM026423">
    <property type="protein sequence ID" value="KAG0584423.1"/>
    <property type="molecule type" value="Genomic_DNA"/>
</dbReference>
<dbReference type="EMBL" id="CM026423">
    <property type="protein sequence ID" value="KAG0584420.1"/>
    <property type="molecule type" value="Genomic_DNA"/>
</dbReference>
<sequence length="214" mass="23368">MGWFTNLVMGMACMAGGLVVYPVQIADSGAGEQAGVTVSGVVRLVHLVSFATAFGTSVWASFIGGIIMFKNLPRHMFGNLQAKMFPAYFKLLIVCCSLCVSAMATTHPWKTATKREQLQIVALGVSLFTVVINLLVFQPLTVKIMMQRHKIEKEEGIGAEVGWSKNVEAAKKNPELAKINRTFGMVHGFSSLANIFCFGGLAFHSWYIASRMLL</sequence>
<feature type="transmembrane region" description="Helical" evidence="5">
    <location>
        <begin position="118"/>
        <end position="140"/>
    </location>
</feature>